<dbReference type="STRING" id="394096.DB31_2557"/>
<dbReference type="Gene3D" id="3.40.50.12790">
    <property type="entry name" value="FHIPEP family, domain 4"/>
    <property type="match status" value="1"/>
</dbReference>
<dbReference type="GO" id="GO:0005886">
    <property type="term" value="C:plasma membrane"/>
    <property type="evidence" value="ECO:0007669"/>
    <property type="project" value="UniProtKB-SubCell"/>
</dbReference>
<dbReference type="PANTHER" id="PTHR30161">
    <property type="entry name" value="FLAGELLAR EXPORT PROTEIN, MEMBRANE FLHA SUBUNIT-RELATED"/>
    <property type="match status" value="1"/>
</dbReference>
<feature type="transmembrane region" description="Helical" evidence="7">
    <location>
        <begin position="41"/>
        <end position="60"/>
    </location>
</feature>
<dbReference type="InterPro" id="IPR025505">
    <property type="entry name" value="FHIPEP_CS"/>
</dbReference>
<gene>
    <name evidence="8" type="ORF">DB31_2557</name>
</gene>
<evidence type="ECO:0000256" key="4">
    <source>
        <dbReference type="ARBA" id="ARBA00022692"/>
    </source>
</evidence>
<feature type="transmembrane region" description="Helical" evidence="7">
    <location>
        <begin position="72"/>
        <end position="93"/>
    </location>
</feature>
<dbReference type="PROSITE" id="PS00994">
    <property type="entry name" value="FHIPEP"/>
    <property type="match status" value="1"/>
</dbReference>
<dbReference type="Proteomes" id="UP000028725">
    <property type="component" value="Unassembled WGS sequence"/>
</dbReference>
<evidence type="ECO:0000256" key="6">
    <source>
        <dbReference type="ARBA" id="ARBA00023136"/>
    </source>
</evidence>
<evidence type="ECO:0000256" key="5">
    <source>
        <dbReference type="ARBA" id="ARBA00022989"/>
    </source>
</evidence>
<feature type="transmembrane region" description="Helical" evidence="7">
    <location>
        <begin position="278"/>
        <end position="297"/>
    </location>
</feature>
<keyword evidence="8" id="KW-0282">Flagellum</keyword>
<evidence type="ECO:0000313" key="8">
    <source>
        <dbReference type="EMBL" id="KFE63439.1"/>
    </source>
</evidence>
<proteinExistence type="inferred from homology"/>
<evidence type="ECO:0000313" key="9">
    <source>
        <dbReference type="Proteomes" id="UP000028725"/>
    </source>
</evidence>
<dbReference type="AlphaFoldDB" id="A0A085W6X6"/>
<dbReference type="PATRIC" id="fig|394096.3.peg.6890"/>
<dbReference type="RefSeq" id="WP_044195674.1">
    <property type="nucleotide sequence ID" value="NZ_JMCB01000017.1"/>
</dbReference>
<comment type="similarity">
    <text evidence="2">Belongs to the FHIPEP (flagella/HR/invasion proteins export pore) family.</text>
</comment>
<keyword evidence="6 7" id="KW-0472">Membrane</keyword>
<reference evidence="8 9" key="1">
    <citation type="submission" date="2014-04" db="EMBL/GenBank/DDBJ databases">
        <title>Genome assembly of Hyalangium minutum DSM 14724.</title>
        <authorList>
            <person name="Sharma G."/>
            <person name="Subramanian S."/>
        </authorList>
    </citation>
    <scope>NUCLEOTIDE SEQUENCE [LARGE SCALE GENOMIC DNA]</scope>
    <source>
        <strain evidence="8 9">DSM 14724</strain>
    </source>
</reference>
<keyword evidence="5 7" id="KW-1133">Transmembrane helix</keyword>
<dbReference type="Gene3D" id="3.40.30.60">
    <property type="entry name" value="FHIPEP family, domain 1"/>
    <property type="match status" value="1"/>
</dbReference>
<dbReference type="GO" id="GO:0009306">
    <property type="term" value="P:protein secretion"/>
    <property type="evidence" value="ECO:0007669"/>
    <property type="project" value="InterPro"/>
</dbReference>
<organism evidence="8 9">
    <name type="scientific">Hyalangium minutum</name>
    <dbReference type="NCBI Taxonomy" id="394096"/>
    <lineage>
        <taxon>Bacteria</taxon>
        <taxon>Pseudomonadati</taxon>
        <taxon>Myxococcota</taxon>
        <taxon>Myxococcia</taxon>
        <taxon>Myxococcales</taxon>
        <taxon>Cystobacterineae</taxon>
        <taxon>Archangiaceae</taxon>
        <taxon>Hyalangium</taxon>
    </lineage>
</organism>
<evidence type="ECO:0000256" key="7">
    <source>
        <dbReference type="SAM" id="Phobius"/>
    </source>
</evidence>
<dbReference type="Pfam" id="PF00771">
    <property type="entry name" value="FHIPEP"/>
    <property type="match status" value="1"/>
</dbReference>
<sequence>MNQLMKILSKARKSSDVVLAVAMAAVLGALIIPLPPWLLDMGLALNLAAAVALLVAALYAQDALKVTAFPTLLLFTTLFRLSLNVSSTRLALAEGHAGEVIQAFGEFVVRGDYVVGAVVFAILTLVQFLVVAKGAERVAEVSARFTLDAMPGKQMSIDADLRAGAIDQAQARQRRRNLERESQMFGAMDGAMKFVKGDVIAGLVIVAVNLLGGTLIGVFQQGLSVSDAASTFALIAIGDGLVSQIPSLCIAVAAGLVVTRVASEKEEDSLGSEIGSQFFGQARALWVVAGLCLALALMPGMPFLTFLGLGGLLGGLAHVLGKMQKVAAEKAEAAEAQSQAPEEGAGAKGGGVGAAPASAAAPVGVSPLTVDLSPDLTALAQEQGGAFVHQLLNQLRDEFFYELGVRVPGIRVRTHVAYLPEGGYAILLDEVPAGAGQVVPGHLYVRSPPDELSFLDLKLEPTVEPWTGRPISRLAESGRERLEMAQVPCLRPGELIVEHFRSILRSRAASLLGIQEVQGLLEGLETQAPMLTKEALQKVPLPLLTEVLRKLVQEQVSIRNMRVILEALVSPTTEGDATALAERCRQALHRYLSHKFAPSGPLFAYLVDPELEEALRGGGPRGPAPSPERVAEILEGVRRIATEGKAVLLTAPDVRRALRRLIEGSFPQVAVLTYAELDVDLQIRPLGRLAPVAVTA</sequence>
<dbReference type="InterPro" id="IPR042194">
    <property type="entry name" value="FHIPEP_1"/>
</dbReference>
<dbReference type="OrthoDB" id="9759185at2"/>
<dbReference type="Gene3D" id="1.10.8.540">
    <property type="entry name" value="FHIPEP family, domain 3"/>
    <property type="match status" value="1"/>
</dbReference>
<dbReference type="InterPro" id="IPR042193">
    <property type="entry name" value="FHIPEP_3"/>
</dbReference>
<dbReference type="PRINTS" id="PR00949">
    <property type="entry name" value="TYPE3IMAPROT"/>
</dbReference>
<dbReference type="InterPro" id="IPR001712">
    <property type="entry name" value="T3SS_FHIPEP"/>
</dbReference>
<comment type="subcellular location">
    <subcellularLocation>
        <location evidence="1">Cell membrane</location>
        <topology evidence="1">Multi-pass membrane protein</topology>
    </subcellularLocation>
</comment>
<keyword evidence="8" id="KW-0969">Cilium</keyword>
<evidence type="ECO:0000256" key="3">
    <source>
        <dbReference type="ARBA" id="ARBA00022475"/>
    </source>
</evidence>
<name>A0A085W6X6_9BACT</name>
<feature type="transmembrane region" description="Helical" evidence="7">
    <location>
        <begin position="231"/>
        <end position="258"/>
    </location>
</feature>
<dbReference type="PIRSF" id="PIRSF005419">
    <property type="entry name" value="FlhA"/>
    <property type="match status" value="1"/>
</dbReference>
<keyword evidence="4 7" id="KW-0812">Transmembrane</keyword>
<keyword evidence="8" id="KW-0966">Cell projection</keyword>
<comment type="caution">
    <text evidence="8">The sequence shown here is derived from an EMBL/GenBank/DDBJ whole genome shotgun (WGS) entry which is preliminary data.</text>
</comment>
<evidence type="ECO:0000256" key="1">
    <source>
        <dbReference type="ARBA" id="ARBA00004651"/>
    </source>
</evidence>
<keyword evidence="3" id="KW-1003">Cell membrane</keyword>
<accession>A0A085W6X6</accession>
<keyword evidence="9" id="KW-1185">Reference proteome</keyword>
<feature type="transmembrane region" description="Helical" evidence="7">
    <location>
        <begin position="199"/>
        <end position="219"/>
    </location>
</feature>
<dbReference type="EMBL" id="JMCB01000017">
    <property type="protein sequence ID" value="KFE63439.1"/>
    <property type="molecule type" value="Genomic_DNA"/>
</dbReference>
<dbReference type="InterPro" id="IPR042196">
    <property type="entry name" value="FHIPEP_4"/>
</dbReference>
<evidence type="ECO:0000256" key="2">
    <source>
        <dbReference type="ARBA" id="ARBA00008835"/>
    </source>
</evidence>
<feature type="transmembrane region" description="Helical" evidence="7">
    <location>
        <begin position="113"/>
        <end position="132"/>
    </location>
</feature>
<protein>
    <submittedName>
        <fullName evidence="8">Flagellar biosynthesis protein FlhA</fullName>
    </submittedName>
</protein>